<dbReference type="AlphaFoldDB" id="A0AAW2Z4L4"/>
<dbReference type="Pfam" id="PF01535">
    <property type="entry name" value="PPR"/>
    <property type="match status" value="1"/>
</dbReference>
<dbReference type="InterPro" id="IPR011990">
    <property type="entry name" value="TPR-like_helical_dom_sf"/>
</dbReference>
<comment type="caution">
    <text evidence="3">The sequence shown here is derived from an EMBL/GenBank/DDBJ whole genome shotgun (WGS) entry which is preliminary data.</text>
</comment>
<protein>
    <submittedName>
        <fullName evidence="3">Pentatricopeptide repeat-containing protein</fullName>
    </submittedName>
</protein>
<dbReference type="Proteomes" id="UP001431209">
    <property type="component" value="Unassembled WGS sequence"/>
</dbReference>
<gene>
    <name evidence="3" type="ORF">AKO1_004698</name>
</gene>
<keyword evidence="4" id="KW-1185">Reference proteome</keyword>
<dbReference type="EMBL" id="JAOPGA020001019">
    <property type="protein sequence ID" value="KAL0484051.1"/>
    <property type="molecule type" value="Genomic_DNA"/>
</dbReference>
<dbReference type="PANTHER" id="PTHR47939">
    <property type="entry name" value="MEMBRANE-ASSOCIATED SALT-INDUCIBLE PROTEIN-LIKE"/>
    <property type="match status" value="1"/>
</dbReference>
<organism evidence="3 4">
    <name type="scientific">Acrasis kona</name>
    <dbReference type="NCBI Taxonomy" id="1008807"/>
    <lineage>
        <taxon>Eukaryota</taxon>
        <taxon>Discoba</taxon>
        <taxon>Heterolobosea</taxon>
        <taxon>Tetramitia</taxon>
        <taxon>Eutetramitia</taxon>
        <taxon>Acrasidae</taxon>
        <taxon>Acrasis</taxon>
    </lineage>
</organism>
<evidence type="ECO:0000313" key="4">
    <source>
        <dbReference type="Proteomes" id="UP001431209"/>
    </source>
</evidence>
<dbReference type="PANTHER" id="PTHR47939:SF13">
    <property type="entry name" value="OS03G0201400 PROTEIN"/>
    <property type="match status" value="1"/>
</dbReference>
<dbReference type="InterPro" id="IPR050667">
    <property type="entry name" value="PPR-containing_protein"/>
</dbReference>
<dbReference type="PROSITE" id="PS51375">
    <property type="entry name" value="PPR"/>
    <property type="match status" value="1"/>
</dbReference>
<accession>A0AAW2Z4L4</accession>
<name>A0AAW2Z4L4_9EUKA</name>
<evidence type="ECO:0000313" key="3">
    <source>
        <dbReference type="EMBL" id="KAL0484051.1"/>
    </source>
</evidence>
<evidence type="ECO:0000256" key="1">
    <source>
        <dbReference type="ARBA" id="ARBA00022737"/>
    </source>
</evidence>
<feature type="repeat" description="PPR" evidence="2">
    <location>
        <begin position="271"/>
        <end position="305"/>
    </location>
</feature>
<sequence>MLRFLDRTRVFSHRHAGSIISSLVSTITVRHGYFRIAHEHINNKNYSEAFSYLESVGDKLSPKEYTVLLRRFCDLGNTKDALTLYNIYPRPNIIMHRTMVQMLLRVGLEKQAMTVIKEMNKSSETKNDINVFTSMIVYLSRNKSRKDEVFELIDFVRDPKNNFEMTPVFLNAIAKVYLRYNRLDESKQAIDKILENDGELGEYTVSYIVEVMLKTDGFPETINVLQQLHSKQIKLLPSQFNIVLHHCFRHEMLDKIPELLSFMLTANVIPDDFTASTLIQGYNRRGMYKTAIDTYVKLVSMGLKTLDAKNIRNLVRSVLTNEDYDVENTVKILQDFGYKIDRDVQYTILYDACNLGNLGNEKIVSIVDYLANNPDIEFDQDCTRTVYEYTKAKDDDELWKRIKKTCL</sequence>
<reference evidence="3 4" key="1">
    <citation type="submission" date="2024-03" db="EMBL/GenBank/DDBJ databases">
        <title>The Acrasis kona genome and developmental transcriptomes reveal deep origins of eukaryotic multicellular pathways.</title>
        <authorList>
            <person name="Sheikh S."/>
            <person name="Fu C.-J."/>
            <person name="Brown M.W."/>
            <person name="Baldauf S.L."/>
        </authorList>
    </citation>
    <scope>NUCLEOTIDE SEQUENCE [LARGE SCALE GENOMIC DNA]</scope>
    <source>
        <strain evidence="3 4">ATCC MYA-3509</strain>
    </source>
</reference>
<dbReference type="InterPro" id="IPR002885">
    <property type="entry name" value="PPR_rpt"/>
</dbReference>
<keyword evidence="1" id="KW-0677">Repeat</keyword>
<evidence type="ECO:0000256" key="2">
    <source>
        <dbReference type="PROSITE-ProRule" id="PRU00708"/>
    </source>
</evidence>
<proteinExistence type="predicted"/>
<dbReference type="Gene3D" id="1.25.40.10">
    <property type="entry name" value="Tetratricopeptide repeat domain"/>
    <property type="match status" value="2"/>
</dbReference>